<comment type="similarity">
    <text evidence="1">Belongs to the LysR transcriptional regulatory family.</text>
</comment>
<organism evidence="6 7">
    <name type="scientific">Alterisphingorhabdus coralli</name>
    <dbReference type="NCBI Taxonomy" id="3071408"/>
    <lineage>
        <taxon>Bacteria</taxon>
        <taxon>Pseudomonadati</taxon>
        <taxon>Pseudomonadota</taxon>
        <taxon>Alphaproteobacteria</taxon>
        <taxon>Sphingomonadales</taxon>
        <taxon>Sphingomonadaceae</taxon>
        <taxon>Alterisphingorhabdus (ex Yan et al. 2024)</taxon>
    </lineage>
</organism>
<keyword evidence="2" id="KW-0805">Transcription regulation</keyword>
<feature type="domain" description="HTH lysR-type" evidence="5">
    <location>
        <begin position="1"/>
        <end position="58"/>
    </location>
</feature>
<dbReference type="InterPro" id="IPR005119">
    <property type="entry name" value="LysR_subst-bd"/>
</dbReference>
<gene>
    <name evidence="6" type="ORF">RB602_01150</name>
</gene>
<name>A0AA97F8Q8_9SPHN</name>
<accession>A0AA97F8Q8</accession>
<dbReference type="SUPFAM" id="SSF53850">
    <property type="entry name" value="Periplasmic binding protein-like II"/>
    <property type="match status" value="1"/>
</dbReference>
<evidence type="ECO:0000256" key="4">
    <source>
        <dbReference type="ARBA" id="ARBA00023163"/>
    </source>
</evidence>
<keyword evidence="3" id="KW-0238">DNA-binding</keyword>
<proteinExistence type="inferred from homology"/>
<dbReference type="Gene3D" id="1.10.10.10">
    <property type="entry name" value="Winged helix-like DNA-binding domain superfamily/Winged helix DNA-binding domain"/>
    <property type="match status" value="1"/>
</dbReference>
<dbReference type="PANTHER" id="PTHR30346">
    <property type="entry name" value="TRANSCRIPTIONAL DUAL REGULATOR HCAR-RELATED"/>
    <property type="match status" value="1"/>
</dbReference>
<evidence type="ECO:0000256" key="1">
    <source>
        <dbReference type="ARBA" id="ARBA00009437"/>
    </source>
</evidence>
<dbReference type="InterPro" id="IPR036388">
    <property type="entry name" value="WH-like_DNA-bd_sf"/>
</dbReference>
<keyword evidence="4" id="KW-0804">Transcription</keyword>
<dbReference type="InterPro" id="IPR036390">
    <property type="entry name" value="WH_DNA-bd_sf"/>
</dbReference>
<dbReference type="GO" id="GO:0003700">
    <property type="term" value="F:DNA-binding transcription factor activity"/>
    <property type="evidence" value="ECO:0007669"/>
    <property type="project" value="InterPro"/>
</dbReference>
<dbReference type="GO" id="GO:0003677">
    <property type="term" value="F:DNA binding"/>
    <property type="evidence" value="ECO:0007669"/>
    <property type="project" value="UniProtKB-KW"/>
</dbReference>
<dbReference type="RefSeq" id="WP_317082179.1">
    <property type="nucleotide sequence ID" value="NZ_CP136594.1"/>
</dbReference>
<reference evidence="6 7" key="1">
    <citation type="submission" date="2023-10" db="EMBL/GenBank/DDBJ databases">
        <title>Complete genome sequence of a Sphingomonadaceae bacterium.</title>
        <authorList>
            <person name="Yan C."/>
        </authorList>
    </citation>
    <scope>NUCLEOTIDE SEQUENCE [LARGE SCALE GENOMIC DNA]</scope>
    <source>
        <strain evidence="6 7">SCSIO 66989</strain>
    </source>
</reference>
<dbReference type="InterPro" id="IPR000847">
    <property type="entry name" value="LysR_HTH_N"/>
</dbReference>
<dbReference type="EMBL" id="CP136594">
    <property type="protein sequence ID" value="WOE75352.1"/>
    <property type="molecule type" value="Genomic_DNA"/>
</dbReference>
<dbReference type="Proteomes" id="UP001302429">
    <property type="component" value="Chromosome"/>
</dbReference>
<evidence type="ECO:0000256" key="2">
    <source>
        <dbReference type="ARBA" id="ARBA00023015"/>
    </source>
</evidence>
<sequence>MEIRQLRYFVAVAEEKNFGHAARRLNVSQPPITRQMHKLEDELGVLLLKRTSKGTELTEAGKVFLEDARSILAQMERGAERTKAAQKGELGVIEIGYFGSVSYSIVPHILQLFKQDNPLVDLSLRRMSKKEQVHALKQGQLHLGFGRYYPNEPGLVIEEVINEGVALCVPTSAGIAVDESNWRDVFDMLPLILFPSAGRPNFADATVAMLKREGVSPTISMVVEDGRAALMQVAIGAGVCVVPISMIGMNWYGVDFFQPDALTDDCPVSIIYRKSDTSALLRRFLGVLRSIRQQPDRFAIDR</sequence>
<evidence type="ECO:0000256" key="3">
    <source>
        <dbReference type="ARBA" id="ARBA00023125"/>
    </source>
</evidence>
<dbReference type="KEGG" id="acoa:RB602_01150"/>
<evidence type="ECO:0000313" key="6">
    <source>
        <dbReference type="EMBL" id="WOE75352.1"/>
    </source>
</evidence>
<dbReference type="Gene3D" id="3.40.190.10">
    <property type="entry name" value="Periplasmic binding protein-like II"/>
    <property type="match status" value="2"/>
</dbReference>
<dbReference type="FunFam" id="1.10.10.10:FF:000001">
    <property type="entry name" value="LysR family transcriptional regulator"/>
    <property type="match status" value="1"/>
</dbReference>
<evidence type="ECO:0000259" key="5">
    <source>
        <dbReference type="PROSITE" id="PS50931"/>
    </source>
</evidence>
<keyword evidence="7" id="KW-1185">Reference proteome</keyword>
<dbReference type="Pfam" id="PF03466">
    <property type="entry name" value="LysR_substrate"/>
    <property type="match status" value="1"/>
</dbReference>
<dbReference type="SUPFAM" id="SSF46785">
    <property type="entry name" value="Winged helix' DNA-binding domain"/>
    <property type="match status" value="1"/>
</dbReference>
<dbReference type="GO" id="GO:0032993">
    <property type="term" value="C:protein-DNA complex"/>
    <property type="evidence" value="ECO:0007669"/>
    <property type="project" value="TreeGrafter"/>
</dbReference>
<dbReference type="PANTHER" id="PTHR30346:SF0">
    <property type="entry name" value="HCA OPERON TRANSCRIPTIONAL ACTIVATOR HCAR"/>
    <property type="match status" value="1"/>
</dbReference>
<dbReference type="PRINTS" id="PR00039">
    <property type="entry name" value="HTHLYSR"/>
</dbReference>
<dbReference type="PROSITE" id="PS50931">
    <property type="entry name" value="HTH_LYSR"/>
    <property type="match status" value="1"/>
</dbReference>
<dbReference type="Pfam" id="PF00126">
    <property type="entry name" value="HTH_1"/>
    <property type="match status" value="1"/>
</dbReference>
<dbReference type="AlphaFoldDB" id="A0AA97F8Q8"/>
<protein>
    <submittedName>
        <fullName evidence="6">LysR family transcriptional regulator</fullName>
    </submittedName>
</protein>
<evidence type="ECO:0000313" key="7">
    <source>
        <dbReference type="Proteomes" id="UP001302429"/>
    </source>
</evidence>